<evidence type="ECO:0000256" key="1">
    <source>
        <dbReference type="SAM" id="MobiDB-lite"/>
    </source>
</evidence>
<keyword evidence="5" id="KW-1185">Reference proteome</keyword>
<dbReference type="Proteomes" id="UP000294682">
    <property type="component" value="Unassembled WGS sequence"/>
</dbReference>
<feature type="region of interest" description="Disordered" evidence="1">
    <location>
        <begin position="61"/>
        <end position="96"/>
    </location>
</feature>
<evidence type="ECO:0000313" key="5">
    <source>
        <dbReference type="Proteomes" id="UP000294682"/>
    </source>
</evidence>
<protein>
    <submittedName>
        <fullName evidence="4">Glycosyl hydrolase protein</fullName>
    </submittedName>
</protein>
<feature type="domain" description="DUF4015" evidence="3">
    <location>
        <begin position="125"/>
        <end position="416"/>
    </location>
</feature>
<feature type="compositionally biased region" description="Low complexity" evidence="1">
    <location>
        <begin position="64"/>
        <end position="76"/>
    </location>
</feature>
<evidence type="ECO:0000256" key="2">
    <source>
        <dbReference type="SAM" id="Phobius"/>
    </source>
</evidence>
<proteinExistence type="predicted"/>
<dbReference type="RefSeq" id="WP_132084834.1">
    <property type="nucleotide sequence ID" value="NZ_SLUK01000008.1"/>
</dbReference>
<name>A0A9X8UIA2_9FIRM</name>
<dbReference type="InterPro" id="IPR025275">
    <property type="entry name" value="DUF4015"/>
</dbReference>
<dbReference type="GO" id="GO:0016787">
    <property type="term" value="F:hydrolase activity"/>
    <property type="evidence" value="ECO:0007669"/>
    <property type="project" value="UniProtKB-KW"/>
</dbReference>
<evidence type="ECO:0000259" key="3">
    <source>
        <dbReference type="Pfam" id="PF13200"/>
    </source>
</evidence>
<keyword evidence="2" id="KW-0812">Transmembrane</keyword>
<dbReference type="Pfam" id="PF13200">
    <property type="entry name" value="DUF4015"/>
    <property type="match status" value="1"/>
</dbReference>
<dbReference type="Gene3D" id="3.20.20.80">
    <property type="entry name" value="Glycosidases"/>
    <property type="match status" value="1"/>
</dbReference>
<keyword evidence="2" id="KW-1133">Transmembrane helix</keyword>
<dbReference type="InterPro" id="IPR017853">
    <property type="entry name" value="GH"/>
</dbReference>
<feature type="transmembrane region" description="Helical" evidence="2">
    <location>
        <begin position="21"/>
        <end position="44"/>
    </location>
</feature>
<dbReference type="EMBL" id="SLUK01000008">
    <property type="protein sequence ID" value="TCL42808.1"/>
    <property type="molecule type" value="Genomic_DNA"/>
</dbReference>
<accession>A0A9X8UIA2</accession>
<organism evidence="4 5">
    <name type="scientific">Harryflintia acetispora</name>
    <dbReference type="NCBI Taxonomy" id="1849041"/>
    <lineage>
        <taxon>Bacteria</taxon>
        <taxon>Bacillati</taxon>
        <taxon>Bacillota</taxon>
        <taxon>Clostridia</taxon>
        <taxon>Eubacteriales</taxon>
        <taxon>Oscillospiraceae</taxon>
        <taxon>Harryflintia</taxon>
    </lineage>
</organism>
<keyword evidence="4" id="KW-0378">Hydrolase</keyword>
<keyword evidence="2" id="KW-0472">Membrane</keyword>
<feature type="compositionally biased region" description="Pro residues" evidence="1">
    <location>
        <begin position="77"/>
        <end position="86"/>
    </location>
</feature>
<gene>
    <name evidence="4" type="ORF">EDD78_108121</name>
</gene>
<dbReference type="AlphaFoldDB" id="A0A9X8UIA2"/>
<comment type="caution">
    <text evidence="4">The sequence shown here is derived from an EMBL/GenBank/DDBJ whole genome shotgun (WGS) entry which is preliminary data.</text>
</comment>
<sequence>MRKGYKIKRYNRIYRRRPGGLTPVKIVLLVLAAALSALLVFSLYGPVHDFLSGRLSSTIGASGGEEAASPSSGEEASPPPAAPAPAAPAAQKSDPPPVTGLRACYIPASRLLAGEALSFVEGTGVEGYNAVMIDLKDTGGSVLYRSNLELVAQAGAQSENAVDLGALCAELHEAGYQVIGRVQAFCDPLAPKGQEMAAVKYMNSDWGWLDAEAERGGKPWLNPYSPIAQSYITDIALEAIGAGVDTILLDSVQFPEGYGLQYATYGEWSQSKPRDAVLREFVQSVREQAAQRGGSLLCYTSADSVFGQNNARYGESNPANLFGGALAVGVMPASFGEVYELEGFRLQAPATTPFDTVQAVLGRVKSSAPSVQTLVACLQGYTDNTLEGAYNRQYTAADVAEQIRAAGEAGIDSYIVLY</sequence>
<reference evidence="4 5" key="1">
    <citation type="submission" date="2019-03" db="EMBL/GenBank/DDBJ databases">
        <title>Genomic Encyclopedia of Type Strains, Phase IV (KMG-IV): sequencing the most valuable type-strain genomes for metagenomic binning, comparative biology and taxonomic classification.</title>
        <authorList>
            <person name="Goeker M."/>
        </authorList>
    </citation>
    <scope>NUCLEOTIDE SEQUENCE [LARGE SCALE GENOMIC DNA]</scope>
    <source>
        <strain evidence="4 5">DSM 100433</strain>
    </source>
</reference>
<evidence type="ECO:0000313" key="4">
    <source>
        <dbReference type="EMBL" id="TCL42808.1"/>
    </source>
</evidence>
<dbReference type="SUPFAM" id="SSF51445">
    <property type="entry name" value="(Trans)glycosidases"/>
    <property type="match status" value="1"/>
</dbReference>